<dbReference type="InterPro" id="IPR014729">
    <property type="entry name" value="Rossmann-like_a/b/a_fold"/>
</dbReference>
<name>A0A6S7LVP9_PARCT</name>
<dbReference type="EMBL" id="CACRXK020043272">
    <property type="protein sequence ID" value="CAB4045913.1"/>
    <property type="molecule type" value="Genomic_DNA"/>
</dbReference>
<comment type="subcellular location">
    <subcellularLocation>
        <location evidence="1">Mitochondrion matrix</location>
    </subcellularLocation>
</comment>
<dbReference type="SUPFAM" id="SSF52402">
    <property type="entry name" value="Adenine nucleotide alpha hydrolases-like"/>
    <property type="match status" value="1"/>
</dbReference>
<dbReference type="OrthoDB" id="1715808at2759"/>
<dbReference type="PANTHER" id="PTHR43153:SF1">
    <property type="entry name" value="ELECTRON TRANSFER FLAVOPROTEIN SUBUNIT ALPHA, MITOCHONDRIAL"/>
    <property type="match status" value="1"/>
</dbReference>
<comment type="caution">
    <text evidence="4">The sequence shown here is derived from an EMBL/GenBank/DDBJ whole genome shotgun (WGS) entry which is preliminary data.</text>
</comment>
<evidence type="ECO:0000256" key="2">
    <source>
        <dbReference type="ARBA" id="ARBA00005817"/>
    </source>
</evidence>
<evidence type="ECO:0000259" key="3">
    <source>
        <dbReference type="Pfam" id="PF01012"/>
    </source>
</evidence>
<dbReference type="GO" id="GO:0005759">
    <property type="term" value="C:mitochondrial matrix"/>
    <property type="evidence" value="ECO:0007669"/>
    <property type="project" value="UniProtKB-SubCell"/>
</dbReference>
<reference evidence="4" key="1">
    <citation type="submission" date="2020-04" db="EMBL/GenBank/DDBJ databases">
        <authorList>
            <person name="Alioto T."/>
            <person name="Alioto T."/>
            <person name="Gomez Garrido J."/>
        </authorList>
    </citation>
    <scope>NUCLEOTIDE SEQUENCE</scope>
    <source>
        <strain evidence="4">A484AB</strain>
    </source>
</reference>
<proteinExistence type="inferred from homology"/>
<accession>A0A6S7LVP9</accession>
<dbReference type="GO" id="GO:0050660">
    <property type="term" value="F:flavin adenine dinucleotide binding"/>
    <property type="evidence" value="ECO:0007669"/>
    <property type="project" value="InterPro"/>
</dbReference>
<comment type="similarity">
    <text evidence="2">Belongs to the ETF alpha-subunit/FixB family.</text>
</comment>
<dbReference type="AlphaFoldDB" id="A0A6S7LVP9"/>
<dbReference type="Proteomes" id="UP001152795">
    <property type="component" value="Unassembled WGS sequence"/>
</dbReference>
<keyword evidence="5" id="KW-1185">Reference proteome</keyword>
<evidence type="ECO:0000313" key="4">
    <source>
        <dbReference type="EMBL" id="CAB4045913.1"/>
    </source>
</evidence>
<dbReference type="GO" id="GO:0033539">
    <property type="term" value="P:fatty acid beta-oxidation using acyl-CoA dehydrogenase"/>
    <property type="evidence" value="ECO:0007669"/>
    <property type="project" value="TreeGrafter"/>
</dbReference>
<feature type="non-terminal residue" evidence="4">
    <location>
        <position position="1"/>
    </location>
</feature>
<sequence length="78" mass="8354">NILPRVAALLDVSPISDVTEIQSEDTFVRLIYAGNAVTTIKSNDKVKVFTVRGTSFEPAPLDGGGAAQENGTSWLYID</sequence>
<dbReference type="InterPro" id="IPR001308">
    <property type="entry name" value="ETF_a/FixB"/>
</dbReference>
<dbReference type="GO" id="GO:0009055">
    <property type="term" value="F:electron transfer activity"/>
    <property type="evidence" value="ECO:0007669"/>
    <property type="project" value="InterPro"/>
</dbReference>
<dbReference type="InterPro" id="IPR014730">
    <property type="entry name" value="ETF_a/b_N"/>
</dbReference>
<protein>
    <submittedName>
        <fullName evidence="4">Electron transfer flavo subunit alpha, mitochondrial</fullName>
    </submittedName>
</protein>
<evidence type="ECO:0000256" key="1">
    <source>
        <dbReference type="ARBA" id="ARBA00004305"/>
    </source>
</evidence>
<dbReference type="Pfam" id="PF01012">
    <property type="entry name" value="ETF"/>
    <property type="match status" value="1"/>
</dbReference>
<evidence type="ECO:0000313" key="5">
    <source>
        <dbReference type="Proteomes" id="UP001152795"/>
    </source>
</evidence>
<gene>
    <name evidence="4" type="ORF">PACLA_8A044722</name>
</gene>
<dbReference type="PANTHER" id="PTHR43153">
    <property type="entry name" value="ELECTRON TRANSFER FLAVOPROTEIN ALPHA"/>
    <property type="match status" value="1"/>
</dbReference>
<dbReference type="Gene3D" id="3.40.50.620">
    <property type="entry name" value="HUPs"/>
    <property type="match status" value="1"/>
</dbReference>
<feature type="domain" description="Electron transfer flavoprotein alpha/beta-subunit N-terminal" evidence="3">
    <location>
        <begin position="1"/>
        <end position="67"/>
    </location>
</feature>
<organism evidence="4 5">
    <name type="scientific">Paramuricea clavata</name>
    <name type="common">Red gorgonian</name>
    <name type="synonym">Violescent sea-whip</name>
    <dbReference type="NCBI Taxonomy" id="317549"/>
    <lineage>
        <taxon>Eukaryota</taxon>
        <taxon>Metazoa</taxon>
        <taxon>Cnidaria</taxon>
        <taxon>Anthozoa</taxon>
        <taxon>Octocorallia</taxon>
        <taxon>Malacalcyonacea</taxon>
        <taxon>Plexauridae</taxon>
        <taxon>Paramuricea</taxon>
    </lineage>
</organism>